<feature type="compositionally biased region" description="Basic and acidic residues" evidence="10">
    <location>
        <begin position="15"/>
        <end position="26"/>
    </location>
</feature>
<dbReference type="PROSITE" id="PS51873">
    <property type="entry name" value="TRIAD"/>
    <property type="match status" value="1"/>
</dbReference>
<evidence type="ECO:0000256" key="7">
    <source>
        <dbReference type="ARBA" id="ARBA00022786"/>
    </source>
</evidence>
<evidence type="ECO:0000256" key="9">
    <source>
        <dbReference type="PROSITE-ProRule" id="PRU00175"/>
    </source>
</evidence>
<dbReference type="EC" id="2.3.2.31" evidence="2"/>
<dbReference type="Proteomes" id="UP001295684">
    <property type="component" value="Unassembled WGS sequence"/>
</dbReference>
<keyword evidence="15" id="KW-1185">Reference proteome</keyword>
<feature type="compositionally biased region" description="Basic and acidic residues" evidence="10">
    <location>
        <begin position="50"/>
        <end position="60"/>
    </location>
</feature>
<dbReference type="InterPro" id="IPR031127">
    <property type="entry name" value="E3_UB_ligase_RBR"/>
</dbReference>
<reference evidence="14" key="1">
    <citation type="submission" date="2023-07" db="EMBL/GenBank/DDBJ databases">
        <authorList>
            <consortium name="AG Swart"/>
            <person name="Singh M."/>
            <person name="Singh A."/>
            <person name="Seah K."/>
            <person name="Emmerich C."/>
        </authorList>
    </citation>
    <scope>NUCLEOTIDE SEQUENCE</scope>
    <source>
        <strain evidence="14">DP1</strain>
    </source>
</reference>
<keyword evidence="11" id="KW-1133">Transmembrane helix</keyword>
<dbReference type="PANTHER" id="PTHR11685">
    <property type="entry name" value="RBR FAMILY RING FINGER AND IBR DOMAIN-CONTAINING"/>
    <property type="match status" value="1"/>
</dbReference>
<keyword evidence="6 9" id="KW-0863">Zinc-finger</keyword>
<accession>A0AAD1X9U8</accession>
<dbReference type="InterPro" id="IPR002867">
    <property type="entry name" value="IBR_dom"/>
</dbReference>
<dbReference type="CDD" id="cd16449">
    <property type="entry name" value="RING-HC"/>
    <property type="match status" value="1"/>
</dbReference>
<evidence type="ECO:0000256" key="5">
    <source>
        <dbReference type="ARBA" id="ARBA00022737"/>
    </source>
</evidence>
<feature type="region of interest" description="Disordered" evidence="10">
    <location>
        <begin position="1"/>
        <end position="60"/>
    </location>
</feature>
<name>A0AAD1X9U8_EUPCR</name>
<organism evidence="14 15">
    <name type="scientific">Euplotes crassus</name>
    <dbReference type="NCBI Taxonomy" id="5936"/>
    <lineage>
        <taxon>Eukaryota</taxon>
        <taxon>Sar</taxon>
        <taxon>Alveolata</taxon>
        <taxon>Ciliophora</taxon>
        <taxon>Intramacronucleata</taxon>
        <taxon>Spirotrichea</taxon>
        <taxon>Hypotrichia</taxon>
        <taxon>Euplotida</taxon>
        <taxon>Euplotidae</taxon>
        <taxon>Moneuplotes</taxon>
    </lineage>
</organism>
<evidence type="ECO:0000256" key="6">
    <source>
        <dbReference type="ARBA" id="ARBA00022771"/>
    </source>
</evidence>
<keyword evidence="11" id="KW-0812">Transmembrane</keyword>
<comment type="caution">
    <text evidence="14">The sequence shown here is derived from an EMBL/GenBank/DDBJ whole genome shotgun (WGS) entry which is preliminary data.</text>
</comment>
<feature type="transmembrane region" description="Helical" evidence="11">
    <location>
        <begin position="254"/>
        <end position="276"/>
    </location>
</feature>
<evidence type="ECO:0000256" key="2">
    <source>
        <dbReference type="ARBA" id="ARBA00012251"/>
    </source>
</evidence>
<evidence type="ECO:0000313" key="15">
    <source>
        <dbReference type="Proteomes" id="UP001295684"/>
    </source>
</evidence>
<dbReference type="GO" id="GO:0016567">
    <property type="term" value="P:protein ubiquitination"/>
    <property type="evidence" value="ECO:0007669"/>
    <property type="project" value="InterPro"/>
</dbReference>
<evidence type="ECO:0000256" key="11">
    <source>
        <dbReference type="SAM" id="Phobius"/>
    </source>
</evidence>
<keyword evidence="8" id="KW-0862">Zinc</keyword>
<keyword evidence="11" id="KW-0472">Membrane</keyword>
<proteinExistence type="predicted"/>
<evidence type="ECO:0000256" key="10">
    <source>
        <dbReference type="SAM" id="MobiDB-lite"/>
    </source>
</evidence>
<dbReference type="InterPro" id="IPR044066">
    <property type="entry name" value="TRIAD_supradom"/>
</dbReference>
<dbReference type="PROSITE" id="PS50089">
    <property type="entry name" value="ZF_RING_2"/>
    <property type="match status" value="1"/>
</dbReference>
<feature type="transmembrane region" description="Helical" evidence="11">
    <location>
        <begin position="312"/>
        <end position="337"/>
    </location>
</feature>
<feature type="domain" description="RING-type" evidence="13">
    <location>
        <begin position="68"/>
        <end position="278"/>
    </location>
</feature>
<dbReference type="InterPro" id="IPR001841">
    <property type="entry name" value="Znf_RING"/>
</dbReference>
<evidence type="ECO:0000256" key="1">
    <source>
        <dbReference type="ARBA" id="ARBA00001798"/>
    </source>
</evidence>
<dbReference type="SUPFAM" id="SSF57850">
    <property type="entry name" value="RING/U-box"/>
    <property type="match status" value="1"/>
</dbReference>
<dbReference type="GO" id="GO:0061630">
    <property type="term" value="F:ubiquitin protein ligase activity"/>
    <property type="evidence" value="ECO:0007669"/>
    <property type="project" value="UniProtKB-EC"/>
</dbReference>
<keyword evidence="7" id="KW-0833">Ubl conjugation pathway</keyword>
<keyword evidence="5" id="KW-0677">Repeat</keyword>
<evidence type="ECO:0000256" key="8">
    <source>
        <dbReference type="ARBA" id="ARBA00022833"/>
    </source>
</evidence>
<dbReference type="GO" id="GO:0008270">
    <property type="term" value="F:zinc ion binding"/>
    <property type="evidence" value="ECO:0007669"/>
    <property type="project" value="UniProtKB-KW"/>
</dbReference>
<dbReference type="Gene3D" id="3.30.40.10">
    <property type="entry name" value="Zinc/RING finger domain, C3HC4 (zinc finger)"/>
    <property type="match status" value="1"/>
</dbReference>
<evidence type="ECO:0000259" key="13">
    <source>
        <dbReference type="PROSITE" id="PS51873"/>
    </source>
</evidence>
<keyword evidence="4" id="KW-0479">Metal-binding</keyword>
<feature type="domain" description="RING-type" evidence="12">
    <location>
        <begin position="72"/>
        <end position="115"/>
    </location>
</feature>
<evidence type="ECO:0000256" key="4">
    <source>
        <dbReference type="ARBA" id="ARBA00022723"/>
    </source>
</evidence>
<gene>
    <name evidence="14" type="ORF">ECRASSUSDP1_LOCUS4376</name>
</gene>
<evidence type="ECO:0000259" key="12">
    <source>
        <dbReference type="PROSITE" id="PS50089"/>
    </source>
</evidence>
<evidence type="ECO:0000256" key="3">
    <source>
        <dbReference type="ARBA" id="ARBA00022679"/>
    </source>
</evidence>
<dbReference type="InterPro" id="IPR013083">
    <property type="entry name" value="Znf_RING/FYVE/PHD"/>
</dbReference>
<dbReference type="Pfam" id="PF01485">
    <property type="entry name" value="IBR"/>
    <property type="match status" value="1"/>
</dbReference>
<keyword evidence="3" id="KW-0808">Transferase</keyword>
<evidence type="ECO:0000313" key="14">
    <source>
        <dbReference type="EMBL" id="CAI2363046.1"/>
    </source>
</evidence>
<dbReference type="SMART" id="SM00184">
    <property type="entry name" value="RING"/>
    <property type="match status" value="1"/>
</dbReference>
<sequence length="370" mass="42653">MDLKDQQDSETFDMEVNKNNEEREPQQIDPEMNQPKPRKKSSHQNNGDPEAGKLIKESRTRNFEEADPDNLCKLCEDDFCDPITLSCGHQVCRKCFESQACKRLQRKQRIRCPKCGDGLTVDDVKNYIHSNDMRLFHDVKGHIKVECNPRHFFCPEEGCDKTVEGHNAKTNTPKFVTCDNGHSFCILCNHPKHEGKNCEEAKPILRLFDNPKTRRCPHCKNLVQIQKLVAYHNPECQVCGKNFPKQKRKHRSTLANVLIYIFLVFLVPGMFGRYLYKKTGLKYDLKGKEKTELIGKPKPQNEASRWIMAMKIVIIVVVVIALALGGEAIVAPCAYVWRIVAHLEERAESKEFKDCFKLCHDEIESDSQYT</sequence>
<dbReference type="AlphaFoldDB" id="A0AAD1X9U8"/>
<dbReference type="EMBL" id="CAMPGE010004199">
    <property type="protein sequence ID" value="CAI2363046.1"/>
    <property type="molecule type" value="Genomic_DNA"/>
</dbReference>
<protein>
    <recommendedName>
        <fullName evidence="2">RBR-type E3 ubiquitin transferase</fullName>
        <ecNumber evidence="2">2.3.2.31</ecNumber>
    </recommendedName>
</protein>
<comment type="catalytic activity">
    <reaction evidence="1">
        <text>[E2 ubiquitin-conjugating enzyme]-S-ubiquitinyl-L-cysteine + [acceptor protein]-L-lysine = [E2 ubiquitin-conjugating enzyme]-L-cysteine + [acceptor protein]-N(6)-ubiquitinyl-L-lysine.</text>
        <dbReference type="EC" id="2.3.2.31"/>
    </reaction>
</comment>